<evidence type="ECO:0000313" key="10">
    <source>
        <dbReference type="Proteomes" id="UP000450676"/>
    </source>
</evidence>
<name>A0A7X4HBU2_9BURK</name>
<dbReference type="Pfam" id="PF03330">
    <property type="entry name" value="DPBB_1"/>
    <property type="match status" value="1"/>
</dbReference>
<dbReference type="GO" id="GO:0071555">
    <property type="term" value="P:cell wall organization"/>
    <property type="evidence" value="ECO:0007669"/>
    <property type="project" value="UniProtKB-KW"/>
</dbReference>
<dbReference type="PROSITE" id="PS51724">
    <property type="entry name" value="SPOR"/>
    <property type="match status" value="1"/>
</dbReference>
<dbReference type="GO" id="GO:0008932">
    <property type="term" value="F:lytic endotransglycosylase activity"/>
    <property type="evidence" value="ECO:0007669"/>
    <property type="project" value="UniProtKB-UniRule"/>
</dbReference>
<dbReference type="HAMAP" id="MF_02071">
    <property type="entry name" value="RlpA"/>
    <property type="match status" value="1"/>
</dbReference>
<comment type="similarity">
    <text evidence="4 5">Belongs to the RlpA family.</text>
</comment>
<dbReference type="Pfam" id="PF05036">
    <property type="entry name" value="SPOR"/>
    <property type="match status" value="1"/>
</dbReference>
<comment type="subcellular location">
    <subcellularLocation>
        <location evidence="4">Cell membrane</location>
        <topology evidence="4">Lipid-anchor</topology>
    </subcellularLocation>
</comment>
<dbReference type="FunFam" id="2.40.40.10:FF:000003">
    <property type="entry name" value="Endolytic peptidoglycan transglycosylase RlpA"/>
    <property type="match status" value="1"/>
</dbReference>
<evidence type="ECO:0000259" key="8">
    <source>
        <dbReference type="PROSITE" id="PS51724"/>
    </source>
</evidence>
<proteinExistence type="inferred from homology"/>
<keyword evidence="4" id="KW-0472">Membrane</keyword>
<dbReference type="PANTHER" id="PTHR34183">
    <property type="entry name" value="ENDOLYTIC PEPTIDOGLYCAN TRANSGLYCOSYLASE RLPA"/>
    <property type="match status" value="1"/>
</dbReference>
<gene>
    <name evidence="4" type="primary">rlpA</name>
    <name evidence="9" type="ORF">GTP77_08510</name>
</gene>
<evidence type="ECO:0000256" key="5">
    <source>
        <dbReference type="RuleBase" id="RU003495"/>
    </source>
</evidence>
<dbReference type="Gene3D" id="2.40.40.10">
    <property type="entry name" value="RlpA-like domain"/>
    <property type="match status" value="1"/>
</dbReference>
<keyword evidence="3 4" id="KW-0961">Cell wall biogenesis/degradation</keyword>
<dbReference type="AlphaFoldDB" id="A0A7X4HBU2"/>
<dbReference type="SUPFAM" id="SSF50685">
    <property type="entry name" value="Barwin-like endoglucanases"/>
    <property type="match status" value="1"/>
</dbReference>
<dbReference type="SUPFAM" id="SSF110997">
    <property type="entry name" value="Sporulation related repeat"/>
    <property type="match status" value="1"/>
</dbReference>
<feature type="chain" id="PRO_5031644174" description="Endolytic peptidoglycan transglycosylase RlpA" evidence="7">
    <location>
        <begin position="18"/>
        <end position="396"/>
    </location>
</feature>
<dbReference type="Gene3D" id="3.30.70.1070">
    <property type="entry name" value="Sporulation related repeat"/>
    <property type="match status" value="1"/>
</dbReference>
<sequence length="396" mass="41166">MRRAVYGLALAALLALAGCGTAPQQPASAPAARPAPAAKPAAKPEPGVPVLPPAGSGRGGYYQDDGPGENPPPNLMATPDAEVRNEPLNPRNSKPYVVFGKTYTPITDPNKTFVQRGLGTWYGKKFHGQRTSSGEIYDMYKMSAAHPTLPIPSYAKVTNLDNGNQVVVRINDRGPFHSTRVIDVSYTAALKLGLLGKGSHQLEVERILPADVDRFNAERSQQKAAAAQPEPKPENKPKPRAPSETAAMLYPSPPSGAAVATASVAAVPSGPESAAPALALASQMPQPLQAMPRAAPLILTPQAGAAMPAAVSPAAMTTPAAAGGFYLQLGAYGRKENAEAVRAKLAMDGGLSGLEIVPSGDVHRLYAGPYATRQEAAQAIPGLPPAMGLKPLIIQR</sequence>
<evidence type="ECO:0000256" key="4">
    <source>
        <dbReference type="HAMAP-Rule" id="MF_02071"/>
    </source>
</evidence>
<keyword evidence="1 7" id="KW-0732">Signal</keyword>
<dbReference type="GO" id="GO:0005886">
    <property type="term" value="C:plasma membrane"/>
    <property type="evidence" value="ECO:0007669"/>
    <property type="project" value="UniProtKB-SubCell"/>
</dbReference>
<dbReference type="GO" id="GO:0000270">
    <property type="term" value="P:peptidoglycan metabolic process"/>
    <property type="evidence" value="ECO:0007669"/>
    <property type="project" value="UniProtKB-UniRule"/>
</dbReference>
<dbReference type="InterPro" id="IPR012997">
    <property type="entry name" value="RplA"/>
</dbReference>
<protein>
    <recommendedName>
        <fullName evidence="4">Endolytic peptidoglycan transglycosylase RlpA</fullName>
        <ecNumber evidence="4">4.2.2.-</ecNumber>
    </recommendedName>
</protein>
<dbReference type="EMBL" id="WWCU01000006">
    <property type="protein sequence ID" value="MYN07382.1"/>
    <property type="molecule type" value="Genomic_DNA"/>
</dbReference>
<feature type="region of interest" description="Disordered" evidence="6">
    <location>
        <begin position="21"/>
        <end position="92"/>
    </location>
</feature>
<dbReference type="InterPro" id="IPR007730">
    <property type="entry name" value="SPOR-like_dom"/>
</dbReference>
<feature type="domain" description="SPOR" evidence="8">
    <location>
        <begin position="319"/>
        <end position="396"/>
    </location>
</feature>
<evidence type="ECO:0000256" key="1">
    <source>
        <dbReference type="ARBA" id="ARBA00022729"/>
    </source>
</evidence>
<dbReference type="InterPro" id="IPR034718">
    <property type="entry name" value="RlpA"/>
</dbReference>
<keyword evidence="2 4" id="KW-0456">Lyase</keyword>
<dbReference type="PROSITE" id="PS51257">
    <property type="entry name" value="PROKAR_LIPOPROTEIN"/>
    <property type="match status" value="1"/>
</dbReference>
<keyword evidence="4" id="KW-0564">Palmitate</keyword>
<dbReference type="InterPro" id="IPR009009">
    <property type="entry name" value="RlpA-like_DPBB"/>
</dbReference>
<feature type="compositionally biased region" description="Low complexity" evidence="6">
    <location>
        <begin position="21"/>
        <end position="45"/>
    </location>
</feature>
<dbReference type="EC" id="4.2.2.-" evidence="4"/>
<reference evidence="9 10" key="1">
    <citation type="submission" date="2019-12" db="EMBL/GenBank/DDBJ databases">
        <title>Novel species isolated from a subtropical stream in China.</title>
        <authorList>
            <person name="Lu H."/>
        </authorList>
    </citation>
    <scope>NUCLEOTIDE SEQUENCE [LARGE SCALE GENOMIC DNA]</scope>
    <source>
        <strain evidence="9 10">FT127W</strain>
    </source>
</reference>
<evidence type="ECO:0000256" key="6">
    <source>
        <dbReference type="SAM" id="MobiDB-lite"/>
    </source>
</evidence>
<evidence type="ECO:0000256" key="7">
    <source>
        <dbReference type="SAM" id="SignalP"/>
    </source>
</evidence>
<dbReference type="InterPro" id="IPR036908">
    <property type="entry name" value="RlpA-like_sf"/>
</dbReference>
<comment type="function">
    <text evidence="4">Lytic transglycosylase with a strong preference for naked glycan strands that lack stem peptides.</text>
</comment>
<dbReference type="InterPro" id="IPR036680">
    <property type="entry name" value="SPOR-like_sf"/>
</dbReference>
<keyword evidence="4" id="KW-0449">Lipoprotein</keyword>
<dbReference type="PANTHER" id="PTHR34183:SF1">
    <property type="entry name" value="ENDOLYTIC PEPTIDOGLYCAN TRANSGLYCOSYLASE RLPA"/>
    <property type="match status" value="1"/>
</dbReference>
<accession>A0A7X4HBU2</accession>
<comment type="caution">
    <text evidence="9">The sequence shown here is derived from an EMBL/GenBank/DDBJ whole genome shotgun (WGS) entry which is preliminary data.</text>
</comment>
<evidence type="ECO:0000313" key="9">
    <source>
        <dbReference type="EMBL" id="MYN07382.1"/>
    </source>
</evidence>
<keyword evidence="4" id="KW-1003">Cell membrane</keyword>
<evidence type="ECO:0000256" key="2">
    <source>
        <dbReference type="ARBA" id="ARBA00023239"/>
    </source>
</evidence>
<feature type="region of interest" description="Disordered" evidence="6">
    <location>
        <begin position="217"/>
        <end position="247"/>
    </location>
</feature>
<dbReference type="Proteomes" id="UP000450676">
    <property type="component" value="Unassembled WGS sequence"/>
</dbReference>
<organism evidence="9 10">
    <name type="scientific">Pseudoduganella aquatica</name>
    <dbReference type="NCBI Taxonomy" id="2660641"/>
    <lineage>
        <taxon>Bacteria</taxon>
        <taxon>Pseudomonadati</taxon>
        <taxon>Pseudomonadota</taxon>
        <taxon>Betaproteobacteria</taxon>
        <taxon>Burkholderiales</taxon>
        <taxon>Oxalobacteraceae</taxon>
        <taxon>Telluria group</taxon>
        <taxon>Pseudoduganella</taxon>
    </lineage>
</organism>
<dbReference type="GO" id="GO:0042834">
    <property type="term" value="F:peptidoglycan binding"/>
    <property type="evidence" value="ECO:0007669"/>
    <property type="project" value="InterPro"/>
</dbReference>
<dbReference type="NCBIfam" id="TIGR00413">
    <property type="entry name" value="rlpA"/>
    <property type="match status" value="1"/>
</dbReference>
<feature type="signal peptide" evidence="7">
    <location>
        <begin position="1"/>
        <end position="17"/>
    </location>
</feature>
<evidence type="ECO:0000256" key="3">
    <source>
        <dbReference type="ARBA" id="ARBA00023316"/>
    </source>
</evidence>
<dbReference type="CDD" id="cd22268">
    <property type="entry name" value="DPBB_RlpA-like"/>
    <property type="match status" value="1"/>
</dbReference>
<keyword evidence="10" id="KW-1185">Reference proteome</keyword>